<gene>
    <name evidence="1" type="ORF">NSA23_15885</name>
</gene>
<keyword evidence="2" id="KW-1185">Reference proteome</keyword>
<organism evidence="1 2">
    <name type="scientific">Anaerosalibacter massiliensis</name>
    <dbReference type="NCBI Taxonomy" id="1347392"/>
    <lineage>
        <taxon>Bacteria</taxon>
        <taxon>Bacillati</taxon>
        <taxon>Bacillota</taxon>
        <taxon>Tissierellia</taxon>
        <taxon>Tissierellales</taxon>
        <taxon>Sporanaerobacteraceae</taxon>
        <taxon>Anaerosalibacter</taxon>
    </lineage>
</organism>
<dbReference type="AlphaFoldDB" id="A0A9X2MM49"/>
<evidence type="ECO:0000313" key="1">
    <source>
        <dbReference type="EMBL" id="MCR2045565.1"/>
    </source>
</evidence>
<sequence>MEKYIQNELEFLCVETINLLNLLRKENKISEEEYCKHLEEKEKFLKNMDIDKKELRRNCSSSI</sequence>
<evidence type="ECO:0000313" key="2">
    <source>
        <dbReference type="Proteomes" id="UP001142078"/>
    </source>
</evidence>
<reference evidence="1" key="1">
    <citation type="submission" date="2022-07" db="EMBL/GenBank/DDBJ databases">
        <title>Enhanced cultured diversity of the mouse gut microbiota enables custom-made synthetic communities.</title>
        <authorList>
            <person name="Afrizal A."/>
        </authorList>
    </citation>
    <scope>NUCLEOTIDE SEQUENCE</scope>
    <source>
        <strain evidence="1">DSM 29482</strain>
    </source>
</reference>
<dbReference type="RefSeq" id="WP_042682401.1">
    <property type="nucleotide sequence ID" value="NZ_CABKTM010000044.1"/>
</dbReference>
<protein>
    <submittedName>
        <fullName evidence="1">Uncharacterized protein</fullName>
    </submittedName>
</protein>
<dbReference type="Proteomes" id="UP001142078">
    <property type="component" value="Unassembled WGS sequence"/>
</dbReference>
<proteinExistence type="predicted"/>
<name>A0A9X2MM49_9FIRM</name>
<comment type="caution">
    <text evidence="1">The sequence shown here is derived from an EMBL/GenBank/DDBJ whole genome shotgun (WGS) entry which is preliminary data.</text>
</comment>
<dbReference type="EMBL" id="JANJZL010000021">
    <property type="protein sequence ID" value="MCR2045565.1"/>
    <property type="molecule type" value="Genomic_DNA"/>
</dbReference>
<accession>A0A9X2MM49</accession>